<evidence type="ECO:0000313" key="5">
    <source>
        <dbReference type="Proteomes" id="UP000823388"/>
    </source>
</evidence>
<dbReference type="EC" id="5.6.2.3" evidence="1"/>
<evidence type="ECO:0000259" key="2">
    <source>
        <dbReference type="Pfam" id="PF05970"/>
    </source>
</evidence>
<dbReference type="Gene3D" id="3.40.50.300">
    <property type="entry name" value="P-loop containing nucleotide triphosphate hydrolases"/>
    <property type="match status" value="1"/>
</dbReference>
<organism evidence="4 5">
    <name type="scientific">Panicum virgatum</name>
    <name type="common">Blackwell switchgrass</name>
    <dbReference type="NCBI Taxonomy" id="38727"/>
    <lineage>
        <taxon>Eukaryota</taxon>
        <taxon>Viridiplantae</taxon>
        <taxon>Streptophyta</taxon>
        <taxon>Embryophyta</taxon>
        <taxon>Tracheophyta</taxon>
        <taxon>Spermatophyta</taxon>
        <taxon>Magnoliopsida</taxon>
        <taxon>Liliopsida</taxon>
        <taxon>Poales</taxon>
        <taxon>Poaceae</taxon>
        <taxon>PACMAD clade</taxon>
        <taxon>Panicoideae</taxon>
        <taxon>Panicodae</taxon>
        <taxon>Paniceae</taxon>
        <taxon>Panicinae</taxon>
        <taxon>Panicum</taxon>
        <taxon>Panicum sect. Hiantes</taxon>
    </lineage>
</organism>
<dbReference type="GO" id="GO:0006310">
    <property type="term" value="P:DNA recombination"/>
    <property type="evidence" value="ECO:0007669"/>
    <property type="project" value="UniProtKB-KW"/>
</dbReference>
<dbReference type="SUPFAM" id="SSF52540">
    <property type="entry name" value="P-loop containing nucleoside triphosphate hydrolases"/>
    <property type="match status" value="1"/>
</dbReference>
<dbReference type="AlphaFoldDB" id="A0A8T0PI91"/>
<evidence type="ECO:0000313" key="4">
    <source>
        <dbReference type="EMBL" id="KAG2561871.1"/>
    </source>
</evidence>
<dbReference type="InterPro" id="IPR027417">
    <property type="entry name" value="P-loop_NTPase"/>
</dbReference>
<gene>
    <name evidence="4" type="ORF">PVAP13_8KG216501</name>
</gene>
<dbReference type="GO" id="GO:0005524">
    <property type="term" value="F:ATP binding"/>
    <property type="evidence" value="ECO:0007669"/>
    <property type="project" value="UniProtKB-KW"/>
</dbReference>
<proteinExistence type="inferred from homology"/>
<keyword evidence="1" id="KW-0233">DNA recombination</keyword>
<feature type="domain" description="DNA helicase Pif1-like DEAD-box helicase" evidence="2">
    <location>
        <begin position="893"/>
        <end position="1097"/>
    </location>
</feature>
<keyword evidence="1" id="KW-0547">Nucleotide-binding</keyword>
<comment type="cofactor">
    <cofactor evidence="1">
        <name>Mg(2+)</name>
        <dbReference type="ChEBI" id="CHEBI:18420"/>
    </cofactor>
</comment>
<dbReference type="PROSITE" id="PS00018">
    <property type="entry name" value="EF_HAND_1"/>
    <property type="match status" value="1"/>
</dbReference>
<dbReference type="GO" id="GO:0016787">
    <property type="term" value="F:hydrolase activity"/>
    <property type="evidence" value="ECO:0007669"/>
    <property type="project" value="UniProtKB-KW"/>
</dbReference>
<dbReference type="Pfam" id="PF05970">
    <property type="entry name" value="PIF1"/>
    <property type="match status" value="1"/>
</dbReference>
<dbReference type="Pfam" id="PF14214">
    <property type="entry name" value="Helitron_like_N"/>
    <property type="match status" value="1"/>
</dbReference>
<dbReference type="GO" id="GO:0000723">
    <property type="term" value="P:telomere maintenance"/>
    <property type="evidence" value="ECO:0007669"/>
    <property type="project" value="InterPro"/>
</dbReference>
<accession>A0A8T0PI91</accession>
<dbReference type="InterPro" id="IPR018247">
    <property type="entry name" value="EF_Hand_1_Ca_BS"/>
</dbReference>
<protein>
    <recommendedName>
        <fullName evidence="1">ATP-dependent DNA helicase</fullName>
        <ecNumber evidence="1">5.6.2.3</ecNumber>
    </recommendedName>
</protein>
<dbReference type="InterPro" id="IPR010285">
    <property type="entry name" value="DNA_helicase_pif1-like_DEAD"/>
</dbReference>
<dbReference type="PANTHER" id="PTHR10492">
    <property type="match status" value="1"/>
</dbReference>
<keyword evidence="1" id="KW-0347">Helicase</keyword>
<keyword evidence="1" id="KW-0378">Hydrolase</keyword>
<dbReference type="PANTHER" id="PTHR10492:SF72">
    <property type="entry name" value="ATP-DEPENDENT DNA HELICASE"/>
    <property type="match status" value="1"/>
</dbReference>
<comment type="similarity">
    <text evidence="1">Belongs to the helicase family.</text>
</comment>
<evidence type="ECO:0000256" key="1">
    <source>
        <dbReference type="RuleBase" id="RU363044"/>
    </source>
</evidence>
<sequence>MLAAQEVQYNQELEVVILDSDPYERVYNDLPAEHLVLRKVPICEYCCAIRFPGEGPARRIGIPCISKKYIRYFNSHFSFTSFGATVDHRVATAAVSILSKCMVRFHRLDQLRPGKDGPRHMQLYFYDTDETLSHRSKRSPHLDSRLIRTILRILENNPISVYQRRYNAPAMDQVAAILQDGSDERNKFKRSIMIYQNSGRPEFIRAYHGYYDMLAYPFLYPVMAMYLLTDSHTAPSKRARKSGVRLNRVQPISQTTHSAPYICEDEEEDDCDNNMDEDGDGDGGGSHLHIRNDVFNIFFHGGRLFQQWIVDMYVKIENMRLDWYSNPEHQKIIRADLYQGIMDTLLAGEHRGLKASKLVVLSKNFPGSDRDVQCRFMDAMSLVAKYGKPDYFLTMTCNPYWPEITELLLPSQTPQDRPDIMARVYHAKLIDFHDFVIKMGHFGKVAAWAHVTEFQKRGLPHEYFLLLMESSSKLSRPDDFDKYISAELPDEKKYPLLHELVCKHMMHGPCGVLNKKCGCMQDGACRFRYPKQFSETTKQRKDAYPIYRRRNDGHKVFVCKKWLDNRWVVPYNPTLLMRYNCHINVEGMDCSSFSVADHDQNGEIEINEIKQYRKARCITFIEAVYRLYRFPMFSMYPHVLQMQVHLPGMHMVPFKDDDNLEDVLERARNQRSMLTEFFRMNSEDPNARRYLYKEFPEYYTWNKSKKSWSLRKRQFQIGRLVYAYPSEGERFYLRVLLNHVRGPTSFISIRTVRGVVSPTFRECCEKLGLVETDSSLDNALSEAVTFQMPCAVRRMFATIMVFCKYTNICALWDKHFESMAEDYRHIQGNSSCVEQFVLQDIADILLSMGKDIRNYGLPTMQISGEMNRDYYRELTEERKIIVSDEDIKLAESLNAEQMEGFNEIFDHVMRNRGKVFFVDGPGGTRKTYLYRALLARVRSTDHIAIATATSGIATSIMPGGRTAHSRFKIHIKLEDNSVCNFTKQNGTAALLREASLIIWDQVAMTQRQAVETLDRSLQDITGCDLPFGGKVMVFGGDFRQVLPIVPRGTRAQICDATLLQFYIWDNIKIILLKQNIRAQNDVWFSQFLLSIGDGTEKTFPNDYVYLPADIILEYNDDQSIDTLIDHVFPDLAKNCTSVSYMRERAILPTRNEYVDSLNAMMIEKFPENEKVYYSHDFVDDDSTNNYPLDFLNSITPNGLPPHVLKIKKNYPVILL</sequence>
<keyword evidence="1" id="KW-0067">ATP-binding</keyword>
<reference evidence="4" key="1">
    <citation type="submission" date="2020-05" db="EMBL/GenBank/DDBJ databases">
        <title>WGS assembly of Panicum virgatum.</title>
        <authorList>
            <person name="Lovell J.T."/>
            <person name="Jenkins J."/>
            <person name="Shu S."/>
            <person name="Juenger T.E."/>
            <person name="Schmutz J."/>
        </authorList>
    </citation>
    <scope>NUCLEOTIDE SEQUENCE</scope>
    <source>
        <strain evidence="4">AP13</strain>
    </source>
</reference>
<dbReference type="InterPro" id="IPR025476">
    <property type="entry name" value="Helitron_helicase-like"/>
</dbReference>
<feature type="domain" description="Helitron helicase-like" evidence="3">
    <location>
        <begin position="287"/>
        <end position="465"/>
    </location>
</feature>
<dbReference type="GO" id="GO:0043139">
    <property type="term" value="F:5'-3' DNA helicase activity"/>
    <property type="evidence" value="ECO:0007669"/>
    <property type="project" value="UniProtKB-EC"/>
</dbReference>
<dbReference type="Proteomes" id="UP000823388">
    <property type="component" value="Chromosome 8K"/>
</dbReference>
<keyword evidence="1" id="KW-0234">DNA repair</keyword>
<dbReference type="GO" id="GO:0006281">
    <property type="term" value="P:DNA repair"/>
    <property type="evidence" value="ECO:0007669"/>
    <property type="project" value="UniProtKB-KW"/>
</dbReference>
<keyword evidence="1" id="KW-0227">DNA damage</keyword>
<keyword evidence="5" id="KW-1185">Reference proteome</keyword>
<evidence type="ECO:0000259" key="3">
    <source>
        <dbReference type="Pfam" id="PF14214"/>
    </source>
</evidence>
<comment type="caution">
    <text evidence="4">The sequence shown here is derived from an EMBL/GenBank/DDBJ whole genome shotgun (WGS) entry which is preliminary data.</text>
</comment>
<comment type="catalytic activity">
    <reaction evidence="1">
        <text>ATP + H2O = ADP + phosphate + H(+)</text>
        <dbReference type="Rhea" id="RHEA:13065"/>
        <dbReference type="ChEBI" id="CHEBI:15377"/>
        <dbReference type="ChEBI" id="CHEBI:15378"/>
        <dbReference type="ChEBI" id="CHEBI:30616"/>
        <dbReference type="ChEBI" id="CHEBI:43474"/>
        <dbReference type="ChEBI" id="CHEBI:456216"/>
        <dbReference type="EC" id="5.6.2.3"/>
    </reaction>
</comment>
<name>A0A8T0PI91_PANVG</name>
<dbReference type="EMBL" id="CM029051">
    <property type="protein sequence ID" value="KAG2561871.1"/>
    <property type="molecule type" value="Genomic_DNA"/>
</dbReference>